<feature type="transmembrane region" description="Helical" evidence="5">
    <location>
        <begin position="333"/>
        <end position="350"/>
    </location>
</feature>
<dbReference type="Proteomes" id="UP000005226">
    <property type="component" value="Chromosome 10"/>
</dbReference>
<dbReference type="Ensembl" id="ENSTRUT00000090669.1">
    <property type="protein sequence ID" value="ENSTRUP00000077219.1"/>
    <property type="gene ID" value="ENSTRUG00000031479.1"/>
</dbReference>
<feature type="transmembrane region" description="Helical" evidence="5">
    <location>
        <begin position="221"/>
        <end position="244"/>
    </location>
</feature>
<dbReference type="PANTHER" id="PTHR24064">
    <property type="entry name" value="SOLUTE CARRIER FAMILY 22 MEMBER"/>
    <property type="match status" value="1"/>
</dbReference>
<sequence length="520" mass="57730">MRHFGEILKETGEFGLFQKLLLAALCGISASCAFGIASLVFTGLSFPHHCNTNWILELGPNLTQERQRNLTLPVNDDGLFENCRMLKPVDWDLETIEVYGINSTTECINGWDYEVPAGCASIVTEFGLVCSKSGLIQASQSSYMAGFLVGSLVFGSISDRYGRRSAVLICVFVQFLFGAGAAFSPNIYVYMVLRFFHGSSGIIKASLTVFVVEWTDPSKSALFTTMLMIFDALGVMVLPGVAYLFPNWRILHLVLFGPLLLIVVLSYWLLPESARWLMTQGRKEEAQKELMRVARVNGRKIPEHLLTKLEMEALLKKENMLDIFRIPYLRKQTFILGFIWFSISMVYFGLTLNVGSFGQNIYITQLIFGAVEIPSMLSSFVLNQHVGRRISQTAFLFFGGATCLLVLVVPKDLPVVVTVIAVLGKYFVSAAFTTAFVYTAELYPTVLRQNGLGVNSVCARVAGILTPLGFFVCYCLKRSTLTSQTTQNSNELTIHPVLTPIPILCLKFNTTQLGCNCVCH</sequence>
<dbReference type="InterPro" id="IPR020846">
    <property type="entry name" value="MFS_dom"/>
</dbReference>
<evidence type="ECO:0000256" key="2">
    <source>
        <dbReference type="ARBA" id="ARBA00022692"/>
    </source>
</evidence>
<protein>
    <submittedName>
        <fullName evidence="7">Solute carrier family 22 member 13b</fullName>
    </submittedName>
</protein>
<dbReference type="AlphaFoldDB" id="A0A674NUR4"/>
<accession>A0A674NUR4</accession>
<evidence type="ECO:0000313" key="7">
    <source>
        <dbReference type="Ensembl" id="ENSTRUP00000077219.1"/>
    </source>
</evidence>
<dbReference type="InParanoid" id="A0A674NUR4"/>
<feature type="transmembrane region" description="Helical" evidence="5">
    <location>
        <begin position="141"/>
        <end position="158"/>
    </location>
</feature>
<dbReference type="OrthoDB" id="5296287at2759"/>
<dbReference type="GO" id="GO:0022857">
    <property type="term" value="F:transmembrane transporter activity"/>
    <property type="evidence" value="ECO:0007669"/>
    <property type="project" value="InterPro"/>
</dbReference>
<dbReference type="PROSITE" id="PS50850">
    <property type="entry name" value="MFS"/>
    <property type="match status" value="1"/>
</dbReference>
<dbReference type="GeneTree" id="ENSGT00940000154607"/>
<reference evidence="7" key="3">
    <citation type="submission" date="2025-09" db="UniProtKB">
        <authorList>
            <consortium name="Ensembl"/>
        </authorList>
    </citation>
    <scope>IDENTIFICATION</scope>
</reference>
<dbReference type="SUPFAM" id="SSF103473">
    <property type="entry name" value="MFS general substrate transporter"/>
    <property type="match status" value="1"/>
</dbReference>
<feature type="transmembrane region" description="Helical" evidence="5">
    <location>
        <begin position="165"/>
        <end position="183"/>
    </location>
</feature>
<feature type="transmembrane region" description="Helical" evidence="5">
    <location>
        <begin position="20"/>
        <end position="44"/>
    </location>
</feature>
<reference evidence="7" key="2">
    <citation type="submission" date="2025-08" db="UniProtKB">
        <authorList>
            <consortium name="Ensembl"/>
        </authorList>
    </citation>
    <scope>IDENTIFICATION</scope>
</reference>
<name>A0A674NUR4_TAKRU</name>
<dbReference type="InterPro" id="IPR011701">
    <property type="entry name" value="MFS"/>
</dbReference>
<feature type="transmembrane region" description="Helical" evidence="5">
    <location>
        <begin position="394"/>
        <end position="410"/>
    </location>
</feature>
<feature type="transmembrane region" description="Helical" evidence="5">
    <location>
        <begin position="195"/>
        <end position="214"/>
    </location>
</feature>
<dbReference type="PROSITE" id="PS51257">
    <property type="entry name" value="PROKAR_LIPOPROTEIN"/>
    <property type="match status" value="1"/>
</dbReference>
<dbReference type="KEGG" id="tru:101068119"/>
<evidence type="ECO:0000256" key="3">
    <source>
        <dbReference type="ARBA" id="ARBA00022989"/>
    </source>
</evidence>
<organism evidence="7 8">
    <name type="scientific">Takifugu rubripes</name>
    <name type="common">Japanese pufferfish</name>
    <name type="synonym">Fugu rubripes</name>
    <dbReference type="NCBI Taxonomy" id="31033"/>
    <lineage>
        <taxon>Eukaryota</taxon>
        <taxon>Metazoa</taxon>
        <taxon>Chordata</taxon>
        <taxon>Craniata</taxon>
        <taxon>Vertebrata</taxon>
        <taxon>Euteleostomi</taxon>
        <taxon>Actinopterygii</taxon>
        <taxon>Neopterygii</taxon>
        <taxon>Teleostei</taxon>
        <taxon>Neoteleostei</taxon>
        <taxon>Acanthomorphata</taxon>
        <taxon>Eupercaria</taxon>
        <taxon>Tetraodontiformes</taxon>
        <taxon>Tetradontoidea</taxon>
        <taxon>Tetraodontidae</taxon>
        <taxon>Takifugu</taxon>
    </lineage>
</organism>
<feature type="transmembrane region" description="Helical" evidence="5">
    <location>
        <begin position="250"/>
        <end position="270"/>
    </location>
</feature>
<gene>
    <name evidence="7" type="primary">LOC101068119</name>
</gene>
<evidence type="ECO:0000259" key="6">
    <source>
        <dbReference type="PROSITE" id="PS50850"/>
    </source>
</evidence>
<feature type="domain" description="Major facilitator superfamily (MFS) profile" evidence="6">
    <location>
        <begin position="98"/>
        <end position="520"/>
    </location>
</feature>
<keyword evidence="3 5" id="KW-1133">Transmembrane helix</keyword>
<dbReference type="InterPro" id="IPR036259">
    <property type="entry name" value="MFS_trans_sf"/>
</dbReference>
<proteinExistence type="predicted"/>
<evidence type="ECO:0000256" key="4">
    <source>
        <dbReference type="ARBA" id="ARBA00023136"/>
    </source>
</evidence>
<keyword evidence="2 5" id="KW-0812">Transmembrane</keyword>
<evidence type="ECO:0000313" key="8">
    <source>
        <dbReference type="Proteomes" id="UP000005226"/>
    </source>
</evidence>
<feature type="transmembrane region" description="Helical" evidence="5">
    <location>
        <begin position="452"/>
        <end position="472"/>
    </location>
</feature>
<dbReference type="Gene3D" id="1.20.1250.20">
    <property type="entry name" value="MFS general substrate transporter like domains"/>
    <property type="match status" value="1"/>
</dbReference>
<feature type="transmembrane region" description="Helical" evidence="5">
    <location>
        <begin position="416"/>
        <end position="440"/>
    </location>
</feature>
<dbReference type="GeneID" id="101068119"/>
<keyword evidence="4 5" id="KW-0472">Membrane</keyword>
<dbReference type="RefSeq" id="XP_029698434.1">
    <property type="nucleotide sequence ID" value="XM_029842574.1"/>
</dbReference>
<keyword evidence="8" id="KW-1185">Reference proteome</keyword>
<evidence type="ECO:0000256" key="1">
    <source>
        <dbReference type="ARBA" id="ARBA00004141"/>
    </source>
</evidence>
<dbReference type="GO" id="GO:0016020">
    <property type="term" value="C:membrane"/>
    <property type="evidence" value="ECO:0007669"/>
    <property type="project" value="UniProtKB-SubCell"/>
</dbReference>
<evidence type="ECO:0000256" key="5">
    <source>
        <dbReference type="SAM" id="Phobius"/>
    </source>
</evidence>
<dbReference type="Pfam" id="PF07690">
    <property type="entry name" value="MFS_1"/>
    <property type="match status" value="1"/>
</dbReference>
<reference evidence="7 8" key="1">
    <citation type="journal article" date="2011" name="Genome Biol. Evol.">
        <title>Integration of the genetic map and genome assembly of fugu facilitates insights into distinct features of genome evolution in teleosts and mammals.</title>
        <authorList>
            <person name="Kai W."/>
            <person name="Kikuchi K."/>
            <person name="Tohari S."/>
            <person name="Chew A.K."/>
            <person name="Tay A."/>
            <person name="Fujiwara A."/>
            <person name="Hosoya S."/>
            <person name="Suetake H."/>
            <person name="Naruse K."/>
            <person name="Brenner S."/>
            <person name="Suzuki Y."/>
            <person name="Venkatesh B."/>
        </authorList>
    </citation>
    <scope>NUCLEOTIDE SEQUENCE [LARGE SCALE GENOMIC DNA]</scope>
</reference>
<comment type="subcellular location">
    <subcellularLocation>
        <location evidence="1">Membrane</location>
        <topology evidence="1">Multi-pass membrane protein</topology>
    </subcellularLocation>
</comment>